<proteinExistence type="predicted"/>
<dbReference type="RefSeq" id="YP_009807914.1">
    <property type="nucleotide sequence ID" value="NC_048031.1"/>
</dbReference>
<name>D6PGY7_9CAUD</name>
<reference evidence="2 3" key="1">
    <citation type="journal article" date="2010" name="ISME J.">
        <title>Metagenome of the Mediterranean deep chlorophyll maximum studied by direct and fosmid library 454 pyrosequencing.</title>
        <authorList>
            <person name="Ghai R."/>
            <person name="Martin-Cuadrado A.B."/>
            <person name="Molto A.G."/>
            <person name="Heredia I.G."/>
            <person name="Cabrera R."/>
            <person name="Martin J."/>
            <person name="Verdu M."/>
            <person name="Deschamps P."/>
            <person name="Moreira D."/>
            <person name="Lopez-Garcia P."/>
            <person name="Mira A."/>
            <person name="Rodriguez-Valera F."/>
        </authorList>
    </citation>
    <scope>NUCLEOTIDE SEQUENCE [LARGE SCALE GENOMIC DNA]</scope>
</reference>
<dbReference type="EMBL" id="GU943054">
    <property type="protein sequence ID" value="ADD94988.1"/>
    <property type="molecule type" value="Genomic_DNA"/>
</dbReference>
<organism evidence="2 3">
    <name type="scientific">uncultured phage MedDCM-OCT-S04-C24</name>
    <dbReference type="NCBI Taxonomy" id="743543"/>
    <lineage>
        <taxon>Viruses</taxon>
        <taxon>Duplodnaviria</taxon>
        <taxon>Heunggongvirae</taxon>
        <taxon>Uroviricota</taxon>
        <taxon>Caudoviricetes</taxon>
        <taxon>Autographivirales</taxon>
        <taxon>Pekhitvirus</taxon>
        <taxon>Pekhitvirus S04C24</taxon>
    </lineage>
</organism>
<evidence type="ECO:0000256" key="1">
    <source>
        <dbReference type="SAM" id="MobiDB-lite"/>
    </source>
</evidence>
<protein>
    <submittedName>
        <fullName evidence="2">Uncharacterized protein</fullName>
    </submittedName>
</protein>
<evidence type="ECO:0000313" key="3">
    <source>
        <dbReference type="Proteomes" id="UP000584901"/>
    </source>
</evidence>
<evidence type="ECO:0000313" key="2">
    <source>
        <dbReference type="EMBL" id="ADD94988.1"/>
    </source>
</evidence>
<dbReference type="KEGG" id="vg:54998804"/>
<feature type="region of interest" description="Disordered" evidence="1">
    <location>
        <begin position="60"/>
        <end position="87"/>
    </location>
</feature>
<keyword evidence="3" id="KW-1185">Reference proteome</keyword>
<feature type="compositionally biased region" description="Low complexity" evidence="1">
    <location>
        <begin position="74"/>
        <end position="87"/>
    </location>
</feature>
<sequence>MRLLSPGNVLTASHQTIMANVTPPKNDDWFIRNAIYCWLNYFGEEHQWHAKYTELAQRDTYLPKPRPAKRRKTTNATSKTTTEGVGV</sequence>
<dbReference type="GeneID" id="54998804"/>
<dbReference type="Proteomes" id="UP000584901">
    <property type="component" value="Segment"/>
</dbReference>
<accession>D6PGY7</accession>